<name>A0A1J4JYB6_9EUKA</name>
<comment type="caution">
    <text evidence="3">The sequence shown here is derived from an EMBL/GenBank/DDBJ whole genome shotgun (WGS) entry which is preliminary data.</text>
</comment>
<keyword evidence="4" id="KW-1185">Reference proteome</keyword>
<feature type="region of interest" description="Disordered" evidence="2">
    <location>
        <begin position="245"/>
        <end position="264"/>
    </location>
</feature>
<feature type="region of interest" description="Disordered" evidence="2">
    <location>
        <begin position="555"/>
        <end position="579"/>
    </location>
</feature>
<dbReference type="RefSeq" id="XP_068357287.1">
    <property type="nucleotide sequence ID" value="XM_068493121.1"/>
</dbReference>
<feature type="compositionally biased region" description="Low complexity" evidence="2">
    <location>
        <begin position="248"/>
        <end position="264"/>
    </location>
</feature>
<evidence type="ECO:0000313" key="4">
    <source>
        <dbReference type="Proteomes" id="UP000179807"/>
    </source>
</evidence>
<organism evidence="3 4">
    <name type="scientific">Tritrichomonas foetus</name>
    <dbReference type="NCBI Taxonomy" id="1144522"/>
    <lineage>
        <taxon>Eukaryota</taxon>
        <taxon>Metamonada</taxon>
        <taxon>Parabasalia</taxon>
        <taxon>Tritrichomonadida</taxon>
        <taxon>Tritrichomonadidae</taxon>
        <taxon>Tritrichomonas</taxon>
    </lineage>
</organism>
<dbReference type="Gene3D" id="1.10.287.1490">
    <property type="match status" value="2"/>
</dbReference>
<feature type="coiled-coil region" evidence="1">
    <location>
        <begin position="607"/>
        <end position="843"/>
    </location>
</feature>
<feature type="coiled-coil region" evidence="1">
    <location>
        <begin position="332"/>
        <end position="366"/>
    </location>
</feature>
<evidence type="ECO:0000256" key="2">
    <source>
        <dbReference type="SAM" id="MobiDB-lite"/>
    </source>
</evidence>
<dbReference type="EMBL" id="MLAK01000804">
    <property type="protein sequence ID" value="OHT04151.1"/>
    <property type="molecule type" value="Genomic_DNA"/>
</dbReference>
<evidence type="ECO:0000256" key="1">
    <source>
        <dbReference type="SAM" id="Coils"/>
    </source>
</evidence>
<feature type="coiled-coil region" evidence="1">
    <location>
        <begin position="113"/>
        <end position="196"/>
    </location>
</feature>
<proteinExistence type="predicted"/>
<dbReference type="GeneID" id="94827825"/>
<dbReference type="VEuPathDB" id="TrichDB:TRFO_06477"/>
<dbReference type="OrthoDB" id="10652996at2759"/>
<dbReference type="Proteomes" id="UP000179807">
    <property type="component" value="Unassembled WGS sequence"/>
</dbReference>
<gene>
    <name evidence="3" type="ORF">TRFO_06477</name>
</gene>
<feature type="compositionally biased region" description="Low complexity" evidence="2">
    <location>
        <begin position="555"/>
        <end position="566"/>
    </location>
</feature>
<accession>A0A1J4JYB6</accession>
<feature type="compositionally biased region" description="Low complexity" evidence="2">
    <location>
        <begin position="30"/>
        <end position="42"/>
    </location>
</feature>
<keyword evidence="1" id="KW-0175">Coiled coil</keyword>
<feature type="coiled-coil region" evidence="1">
    <location>
        <begin position="952"/>
        <end position="986"/>
    </location>
</feature>
<feature type="region of interest" description="Disordered" evidence="2">
    <location>
        <begin position="29"/>
        <end position="60"/>
    </location>
</feature>
<feature type="region of interest" description="Disordered" evidence="2">
    <location>
        <begin position="1100"/>
        <end position="1135"/>
    </location>
</feature>
<evidence type="ECO:0000313" key="3">
    <source>
        <dbReference type="EMBL" id="OHT04151.1"/>
    </source>
</evidence>
<reference evidence="3" key="1">
    <citation type="submission" date="2016-10" db="EMBL/GenBank/DDBJ databases">
        <authorList>
            <person name="Benchimol M."/>
            <person name="Almeida L.G."/>
            <person name="Vasconcelos A.T."/>
            <person name="Perreira-Neves A."/>
            <person name="Rosa I.A."/>
            <person name="Tasca T."/>
            <person name="Bogo M.R."/>
            <person name="de Souza W."/>
        </authorList>
    </citation>
    <scope>NUCLEOTIDE SEQUENCE [LARGE SCALE GENOMIC DNA]</scope>
    <source>
        <strain evidence="3">K</strain>
    </source>
</reference>
<dbReference type="AlphaFoldDB" id="A0A1J4JYB6"/>
<protein>
    <recommendedName>
        <fullName evidence="5">Viral A-type inclusion protein</fullName>
    </recommendedName>
</protein>
<evidence type="ECO:0008006" key="5">
    <source>
        <dbReference type="Google" id="ProtNLM"/>
    </source>
</evidence>
<sequence>MSESSSEISGALQRIHQLDAELSTSTDVSNILNDGNSNRNNNDQSILSNDQDSSDLGHGFSTPSEKVADFCIAFNKKVGVSTSTLEEVLEIVDILVSNHVSNEPYQPSENELVVKYKERIKSLKNRNIELQKKLHQTEIQNSAFQTNSDQLKYENHRLEETLSDVQQRLATAQQEIKDLKNQMNRNKNSKELLEASFANFGELINSQIDDASKYVYQRDNLMKIINKQSAALQTYEQLLTKMKEEKAQNNSSSQNYSNFDNFNPQSNYNSYNGEEYNDSESEMPSTLAIISKISNDFIDKDIKFYISDLVNDSSTPINDRIESAISYICRNSNKALQSQKESQENIDNLKTELNEMKIKCNEIVSLFDEEIQFMQRLAHSNDIQACVFYREDQNKVLPIEQSIKDELIKHCIRVNRYIEETLPQINIGEITDAFSNYENIQPTEIFNLLNANVLDKKLQLFTDRMKNNESIELKELFCLFAAQAFTNDILQNHSVELRMRYELAQREIQQLRSDLEDIKDPIRSMKKVINHLSRRENKAKKLLLNVIEFSNASNSSKSIKNSSKTNKTVENGENDNENNNSLDLLTIVKEIVQQIAENKLGHPEKLQKQLEEVISEKNKLTESLNQQLQTIESDLEKTEKIYRDKEQELIKTIDSQKVEIETEKQKNDDLNIRISEVQNQLKEMTDSFNDLRENQQAEIRNIQEMRESQIQSLTAQLEAKIDRIKDLEDSLDGLTLKFDDQKKEKKELKDRIEYLEAVNSKSASALSEKLKALREKYEIIIQQSQQQIQSIKEDNSNLKEEVHNLQTRNEEICADLTNCQINKKSIELKAKALEDRCETQRQTLTSQFDAKIRMLETQYETKVNQMNEDQTRLLNDFISHINEELDGNFDLTDYDGSLRSFLRMFTSELDSRHHSQVVYEETAADILKVQKLLKISECQELFGPVSALVKANKEMQKRVTDCEESLNEAENRSNEYCKEMRKVTNQITSLRQWESWARRLHRIINESCCTTYSSDQLRLSLEESLLATVSHRTLLSKLASLREQKKALTQMDHENLIKKGDSKRPTWLSIIAISAFIRRMQKISGCMPIESQGSSASSLVLSTGAVETPKRKKSRAVHGMTDKPQKKPPALFKNI</sequence>